<dbReference type="OrthoDB" id="433738at2759"/>
<dbReference type="PROSITE" id="PS50059">
    <property type="entry name" value="FKBP_PPIASE"/>
    <property type="match status" value="1"/>
</dbReference>
<dbReference type="GO" id="GO:0003755">
    <property type="term" value="F:peptidyl-prolyl cis-trans isomerase activity"/>
    <property type="evidence" value="ECO:0007669"/>
    <property type="project" value="UniProtKB-KW"/>
</dbReference>
<evidence type="ECO:0000256" key="5">
    <source>
        <dbReference type="PROSITE-ProRule" id="PRU00277"/>
    </source>
</evidence>
<accession>A0A5C7GZ49</accession>
<evidence type="ECO:0000256" key="4">
    <source>
        <dbReference type="ARBA" id="ARBA00023235"/>
    </source>
</evidence>
<dbReference type="EC" id="5.2.1.8" evidence="2 5"/>
<evidence type="ECO:0000313" key="9">
    <source>
        <dbReference type="Proteomes" id="UP000323000"/>
    </source>
</evidence>
<organism evidence="8 9">
    <name type="scientific">Acer yangbiense</name>
    <dbReference type="NCBI Taxonomy" id="1000413"/>
    <lineage>
        <taxon>Eukaryota</taxon>
        <taxon>Viridiplantae</taxon>
        <taxon>Streptophyta</taxon>
        <taxon>Embryophyta</taxon>
        <taxon>Tracheophyta</taxon>
        <taxon>Spermatophyta</taxon>
        <taxon>Magnoliopsida</taxon>
        <taxon>eudicotyledons</taxon>
        <taxon>Gunneridae</taxon>
        <taxon>Pentapetalae</taxon>
        <taxon>rosids</taxon>
        <taxon>malvids</taxon>
        <taxon>Sapindales</taxon>
        <taxon>Sapindaceae</taxon>
        <taxon>Hippocastanoideae</taxon>
        <taxon>Acereae</taxon>
        <taxon>Acer</taxon>
    </lineage>
</organism>
<evidence type="ECO:0000259" key="7">
    <source>
        <dbReference type="PROSITE" id="PS50059"/>
    </source>
</evidence>
<dbReference type="PANTHER" id="PTHR10516:SF412">
    <property type="entry name" value="PEPTIDYL-PROLYL CIS-TRANS ISOMERASE FKBP20-1"/>
    <property type="match status" value="1"/>
</dbReference>
<dbReference type="InterPro" id="IPR001179">
    <property type="entry name" value="PPIase_FKBP_dom"/>
</dbReference>
<keyword evidence="9" id="KW-1185">Reference proteome</keyword>
<evidence type="ECO:0000256" key="1">
    <source>
        <dbReference type="ARBA" id="ARBA00000971"/>
    </source>
</evidence>
<reference evidence="9" key="1">
    <citation type="journal article" date="2019" name="Gigascience">
        <title>De novo genome assembly of the endangered Acer yangbiense, a plant species with extremely small populations endemic to Yunnan Province, China.</title>
        <authorList>
            <person name="Yang J."/>
            <person name="Wariss H.M."/>
            <person name="Tao L."/>
            <person name="Zhang R."/>
            <person name="Yun Q."/>
            <person name="Hollingsworth P."/>
            <person name="Dao Z."/>
            <person name="Luo G."/>
            <person name="Guo H."/>
            <person name="Ma Y."/>
            <person name="Sun W."/>
        </authorList>
    </citation>
    <scope>NUCLEOTIDE SEQUENCE [LARGE SCALE GENOMIC DNA]</scope>
    <source>
        <strain evidence="9">cv. Malutang</strain>
    </source>
</reference>
<dbReference type="EMBL" id="VAHF01000012">
    <property type="protein sequence ID" value="TXG49809.1"/>
    <property type="molecule type" value="Genomic_DNA"/>
</dbReference>
<evidence type="ECO:0000313" key="8">
    <source>
        <dbReference type="EMBL" id="TXG49809.1"/>
    </source>
</evidence>
<proteinExistence type="predicted"/>
<dbReference type="Gene3D" id="3.10.50.40">
    <property type="match status" value="1"/>
</dbReference>
<gene>
    <name evidence="8" type="ORF">EZV62_025684</name>
</gene>
<evidence type="ECO:0000256" key="2">
    <source>
        <dbReference type="ARBA" id="ARBA00013194"/>
    </source>
</evidence>
<comment type="caution">
    <text evidence="8">The sequence shown here is derived from an EMBL/GenBank/DDBJ whole genome shotgun (WGS) entry which is preliminary data.</text>
</comment>
<dbReference type="AlphaFoldDB" id="A0A5C7GZ49"/>
<keyword evidence="3 5" id="KW-0697">Rotamase</keyword>
<sequence length="236" mass="25602">MATKTLGDLSRLIVSVPGSTRRSDLPVSLHNLHPRSDKYKGFVVKRFIEVMGDVIDLSGDGGVLKTIVRRPKADATGPSEDLPLVDVHYEGTLAETGEVFDTTHEDNTVFSFEVGKGSVIQAWDIALRTMKVGEVAKITCKPEYAYGSAGSPPDIPPNATLIFEVELVACKPRKGSSLSSVSEERARLEELKRQRELAAAVKEEEKKKREEAKAAAAARMQAKLDAKKGKGKGKGK</sequence>
<keyword evidence="4 5" id="KW-0413">Isomerase</keyword>
<evidence type="ECO:0000256" key="6">
    <source>
        <dbReference type="SAM" id="MobiDB-lite"/>
    </source>
</evidence>
<dbReference type="InterPro" id="IPR050689">
    <property type="entry name" value="FKBP-type_PPIase"/>
</dbReference>
<dbReference type="InterPro" id="IPR046357">
    <property type="entry name" value="PPIase_dom_sf"/>
</dbReference>
<dbReference type="Proteomes" id="UP000323000">
    <property type="component" value="Chromosome 12"/>
</dbReference>
<feature type="domain" description="PPIase FKBP-type" evidence="7">
    <location>
        <begin position="82"/>
        <end position="171"/>
    </location>
</feature>
<feature type="compositionally biased region" description="Basic and acidic residues" evidence="6">
    <location>
        <begin position="200"/>
        <end position="213"/>
    </location>
</feature>
<dbReference type="Pfam" id="PF00254">
    <property type="entry name" value="FKBP_C"/>
    <property type="match status" value="1"/>
</dbReference>
<feature type="region of interest" description="Disordered" evidence="6">
    <location>
        <begin position="200"/>
        <end position="236"/>
    </location>
</feature>
<comment type="catalytic activity">
    <reaction evidence="1 5">
        <text>[protein]-peptidylproline (omega=180) = [protein]-peptidylproline (omega=0)</text>
        <dbReference type="Rhea" id="RHEA:16237"/>
        <dbReference type="Rhea" id="RHEA-COMP:10747"/>
        <dbReference type="Rhea" id="RHEA-COMP:10748"/>
        <dbReference type="ChEBI" id="CHEBI:83833"/>
        <dbReference type="ChEBI" id="CHEBI:83834"/>
        <dbReference type="EC" id="5.2.1.8"/>
    </reaction>
</comment>
<dbReference type="SUPFAM" id="SSF54534">
    <property type="entry name" value="FKBP-like"/>
    <property type="match status" value="1"/>
</dbReference>
<name>A0A5C7GZ49_9ROSI</name>
<evidence type="ECO:0000256" key="3">
    <source>
        <dbReference type="ARBA" id="ARBA00023110"/>
    </source>
</evidence>
<dbReference type="PANTHER" id="PTHR10516">
    <property type="entry name" value="PEPTIDYL-PROLYL CIS-TRANS ISOMERASE"/>
    <property type="match status" value="1"/>
</dbReference>
<dbReference type="GO" id="GO:0005737">
    <property type="term" value="C:cytoplasm"/>
    <property type="evidence" value="ECO:0007669"/>
    <property type="project" value="TreeGrafter"/>
</dbReference>
<dbReference type="FunFam" id="3.10.50.40:FF:000028">
    <property type="entry name" value="Peptidylprolyl isomerase"/>
    <property type="match status" value="1"/>
</dbReference>
<protein>
    <recommendedName>
        <fullName evidence="2 5">peptidylprolyl isomerase</fullName>
        <ecNumber evidence="2 5">5.2.1.8</ecNumber>
    </recommendedName>
</protein>